<keyword evidence="2" id="KW-1185">Reference proteome</keyword>
<dbReference type="Proteomes" id="UP000319449">
    <property type="component" value="Unassembled WGS sequence"/>
</dbReference>
<dbReference type="RefSeq" id="WP_145023086.1">
    <property type="nucleotide sequence ID" value="NZ_VLLN01000014.1"/>
</dbReference>
<dbReference type="EMBL" id="VLLN01000014">
    <property type="protein sequence ID" value="TWJ18785.1"/>
    <property type="molecule type" value="Genomic_DNA"/>
</dbReference>
<name>A0A562VLN0_9BACT</name>
<accession>A0A562VLN0</accession>
<evidence type="ECO:0000313" key="1">
    <source>
        <dbReference type="EMBL" id="TWJ18785.1"/>
    </source>
</evidence>
<dbReference type="OrthoDB" id="5396304at2"/>
<comment type="caution">
    <text evidence="1">The sequence shown here is derived from an EMBL/GenBank/DDBJ whole genome shotgun (WGS) entry which is preliminary data.</text>
</comment>
<proteinExistence type="predicted"/>
<gene>
    <name evidence="1" type="ORF">JN12_02421</name>
</gene>
<evidence type="ECO:0008006" key="3">
    <source>
        <dbReference type="Google" id="ProtNLM"/>
    </source>
</evidence>
<organism evidence="1 2">
    <name type="scientific">Geobacter argillaceus</name>
    <dbReference type="NCBI Taxonomy" id="345631"/>
    <lineage>
        <taxon>Bacteria</taxon>
        <taxon>Pseudomonadati</taxon>
        <taxon>Thermodesulfobacteriota</taxon>
        <taxon>Desulfuromonadia</taxon>
        <taxon>Geobacterales</taxon>
        <taxon>Geobacteraceae</taxon>
        <taxon>Geobacter</taxon>
    </lineage>
</organism>
<evidence type="ECO:0000313" key="2">
    <source>
        <dbReference type="Proteomes" id="UP000319449"/>
    </source>
</evidence>
<dbReference type="AlphaFoldDB" id="A0A562VLN0"/>
<dbReference type="PROSITE" id="PS51257">
    <property type="entry name" value="PROKAR_LIPOPROTEIN"/>
    <property type="match status" value="1"/>
</dbReference>
<protein>
    <recommendedName>
        <fullName evidence="3">Lipoprotein</fullName>
    </recommendedName>
</protein>
<reference evidence="1 2" key="1">
    <citation type="submission" date="2019-07" db="EMBL/GenBank/DDBJ databases">
        <title>Genomic Encyclopedia of Archaeal and Bacterial Type Strains, Phase II (KMG-II): from individual species to whole genera.</title>
        <authorList>
            <person name="Goeker M."/>
        </authorList>
    </citation>
    <scope>NUCLEOTIDE SEQUENCE [LARGE SCALE GENOMIC DNA]</scope>
    <source>
        <strain evidence="1 2">ATCC BAA-1139</strain>
    </source>
</reference>
<sequence>MKKYWGVTLLILLLAACGDFQWLPDQATFSLTLTPASFTQKCGLTTSDTNIESNAITVSGISSPVAISVSGGEYSINSGTYTTTAGTISTGQTVKVRPTGGKITTDNTTVTVTLTVGTATTTFKAATGPCQQTTTP</sequence>